<proteinExistence type="predicted"/>
<gene>
    <name evidence="1" type="ORF">CY0110_12482</name>
</gene>
<organism evidence="1 2">
    <name type="scientific">Crocosphaera chwakensis CCY0110</name>
    <dbReference type="NCBI Taxonomy" id="391612"/>
    <lineage>
        <taxon>Bacteria</taxon>
        <taxon>Bacillati</taxon>
        <taxon>Cyanobacteriota</taxon>
        <taxon>Cyanophyceae</taxon>
        <taxon>Oscillatoriophycideae</taxon>
        <taxon>Chroococcales</taxon>
        <taxon>Aphanothecaceae</taxon>
        <taxon>Crocosphaera</taxon>
        <taxon>Crocosphaera chwakensis</taxon>
    </lineage>
</organism>
<evidence type="ECO:0000313" key="2">
    <source>
        <dbReference type="Proteomes" id="UP000003781"/>
    </source>
</evidence>
<evidence type="ECO:0000313" key="1">
    <source>
        <dbReference type="EMBL" id="EAZ88635.1"/>
    </source>
</evidence>
<sequence>MLGFPQLIQPRKILDKETVVKIEKELRDPGRFNSYKEIQLWLLVCQDIN</sequence>
<dbReference type="EMBL" id="AAXW01000073">
    <property type="protein sequence ID" value="EAZ88635.1"/>
    <property type="molecule type" value="Genomic_DNA"/>
</dbReference>
<keyword evidence="2" id="KW-1185">Reference proteome</keyword>
<comment type="caution">
    <text evidence="1">The sequence shown here is derived from an EMBL/GenBank/DDBJ whole genome shotgun (WGS) entry which is preliminary data.</text>
</comment>
<accession>A3IY07</accession>
<protein>
    <submittedName>
        <fullName evidence="1">Uncharacterized protein</fullName>
    </submittedName>
</protein>
<reference evidence="1 2" key="1">
    <citation type="submission" date="2007-03" db="EMBL/GenBank/DDBJ databases">
        <authorList>
            <person name="Stal L."/>
            <person name="Ferriera S."/>
            <person name="Johnson J."/>
            <person name="Kravitz S."/>
            <person name="Beeson K."/>
            <person name="Sutton G."/>
            <person name="Rogers Y.-H."/>
            <person name="Friedman R."/>
            <person name="Frazier M."/>
            <person name="Venter J.C."/>
        </authorList>
    </citation>
    <scope>NUCLEOTIDE SEQUENCE [LARGE SCALE GENOMIC DNA]</scope>
    <source>
        <strain evidence="1 2">CCY0110</strain>
    </source>
</reference>
<dbReference type="AlphaFoldDB" id="A3IY07"/>
<dbReference type="Proteomes" id="UP000003781">
    <property type="component" value="Unassembled WGS sequence"/>
</dbReference>
<name>A3IY07_9CHRO</name>